<feature type="transmembrane region" description="Helical" evidence="6">
    <location>
        <begin position="47"/>
        <end position="68"/>
    </location>
</feature>
<keyword evidence="2" id="KW-0597">Phosphoprotein</keyword>
<dbReference type="InterPro" id="IPR010432">
    <property type="entry name" value="RDD"/>
</dbReference>
<evidence type="ECO:0000256" key="6">
    <source>
        <dbReference type="SAM" id="Phobius"/>
    </source>
</evidence>
<evidence type="ECO:0000256" key="5">
    <source>
        <dbReference type="ARBA" id="ARBA00023136"/>
    </source>
</evidence>
<evidence type="ECO:0000256" key="3">
    <source>
        <dbReference type="ARBA" id="ARBA00022692"/>
    </source>
</evidence>
<reference evidence="8" key="1">
    <citation type="submission" date="2022-12" db="EMBL/GenBank/DDBJ databases">
        <title>Reference genome sequencing for broad-spectrum identification of bacterial and archaeal isolates by mass spectrometry.</title>
        <authorList>
            <person name="Sekiguchi Y."/>
            <person name="Tourlousse D.M."/>
        </authorList>
    </citation>
    <scope>NUCLEOTIDE SEQUENCE</scope>
    <source>
        <strain evidence="8">14</strain>
    </source>
</reference>
<name>A0A9W6CXQ0_9MICO</name>
<keyword evidence="5 6" id="KW-0472">Membrane</keyword>
<accession>A0A9W6CXQ0</accession>
<dbReference type="PROSITE" id="PS50006">
    <property type="entry name" value="FHA_DOMAIN"/>
    <property type="match status" value="1"/>
</dbReference>
<comment type="caution">
    <text evidence="8">The sequence shown here is derived from an EMBL/GenBank/DDBJ whole genome shotgun (WGS) entry which is preliminary data.</text>
</comment>
<dbReference type="EMBL" id="BSDP01000001">
    <property type="protein sequence ID" value="GLI27936.1"/>
    <property type="molecule type" value="Genomic_DNA"/>
</dbReference>
<evidence type="ECO:0000313" key="8">
    <source>
        <dbReference type="EMBL" id="GLI27936.1"/>
    </source>
</evidence>
<sequence length="372" mass="38075">MSVTTPTDAPGEPGTITAAITGLADADALGVRSAPTGRRALAFTIDAAIWSVLAAPGVIGAVVLLRVLLPAALGEASAAPADLLLPSILVLVSQVLLAAFGLVQLVLHGRRGVTVGKASLGLRSVGVVALGRPGFWRITGRATVLWLAWSVLPVVGPALLFASGLWDPSGRGRSWLDRLGSVWLVDARHGLDPADPKAVRQARRALVPPPSTRRESLPSLATDAAGAPALVPAARSASGVVTAPAAESAWVPPELAGNPRDAVLVLDDGSRVDVAGDGLLGRAPEPRVGERVVQLLPLDDPRMEISKTHAAFGIDDAGFWIADRGSTNGTSVAEPGRAAVVLAAGERTVLAWGARVEVGGRSFTVERAEVGA</sequence>
<dbReference type="AlphaFoldDB" id="A0A9W6CXQ0"/>
<gene>
    <name evidence="8" type="ORF">ARHIZOSPH14_21780</name>
</gene>
<dbReference type="Proteomes" id="UP001144396">
    <property type="component" value="Unassembled WGS sequence"/>
</dbReference>
<keyword evidence="9" id="KW-1185">Reference proteome</keyword>
<dbReference type="SUPFAM" id="SSF49879">
    <property type="entry name" value="SMAD/FHA domain"/>
    <property type="match status" value="1"/>
</dbReference>
<organism evidence="8 9">
    <name type="scientific">Agromyces rhizosphaerae</name>
    <dbReference type="NCBI Taxonomy" id="88374"/>
    <lineage>
        <taxon>Bacteria</taxon>
        <taxon>Bacillati</taxon>
        <taxon>Actinomycetota</taxon>
        <taxon>Actinomycetes</taxon>
        <taxon>Micrococcales</taxon>
        <taxon>Microbacteriaceae</taxon>
        <taxon>Agromyces</taxon>
    </lineage>
</organism>
<feature type="domain" description="FHA" evidence="7">
    <location>
        <begin position="278"/>
        <end position="332"/>
    </location>
</feature>
<dbReference type="GO" id="GO:0016020">
    <property type="term" value="C:membrane"/>
    <property type="evidence" value="ECO:0007669"/>
    <property type="project" value="UniProtKB-SubCell"/>
</dbReference>
<proteinExistence type="predicted"/>
<dbReference type="Pfam" id="PF06271">
    <property type="entry name" value="RDD"/>
    <property type="match status" value="1"/>
</dbReference>
<comment type="subcellular location">
    <subcellularLocation>
        <location evidence="1">Membrane</location>
        <topology evidence="1">Multi-pass membrane protein</topology>
    </subcellularLocation>
</comment>
<dbReference type="InterPro" id="IPR008984">
    <property type="entry name" value="SMAD_FHA_dom_sf"/>
</dbReference>
<keyword evidence="4 6" id="KW-1133">Transmembrane helix</keyword>
<dbReference type="Pfam" id="PF00498">
    <property type="entry name" value="FHA"/>
    <property type="match status" value="1"/>
</dbReference>
<feature type="transmembrane region" description="Helical" evidence="6">
    <location>
        <begin position="144"/>
        <end position="166"/>
    </location>
</feature>
<dbReference type="InterPro" id="IPR000253">
    <property type="entry name" value="FHA_dom"/>
</dbReference>
<evidence type="ECO:0000256" key="1">
    <source>
        <dbReference type="ARBA" id="ARBA00004141"/>
    </source>
</evidence>
<evidence type="ECO:0000256" key="2">
    <source>
        <dbReference type="ARBA" id="ARBA00022553"/>
    </source>
</evidence>
<protein>
    <recommendedName>
        <fullName evidence="7">FHA domain-containing protein</fullName>
    </recommendedName>
</protein>
<dbReference type="RefSeq" id="WP_281884867.1">
    <property type="nucleotide sequence ID" value="NZ_BSDP01000001.1"/>
</dbReference>
<feature type="transmembrane region" description="Helical" evidence="6">
    <location>
        <begin position="88"/>
        <end position="108"/>
    </location>
</feature>
<dbReference type="Gene3D" id="2.60.200.20">
    <property type="match status" value="1"/>
</dbReference>
<evidence type="ECO:0000259" key="7">
    <source>
        <dbReference type="PROSITE" id="PS50006"/>
    </source>
</evidence>
<evidence type="ECO:0000256" key="4">
    <source>
        <dbReference type="ARBA" id="ARBA00022989"/>
    </source>
</evidence>
<evidence type="ECO:0000313" key="9">
    <source>
        <dbReference type="Proteomes" id="UP001144396"/>
    </source>
</evidence>
<keyword evidence="3 6" id="KW-0812">Transmembrane</keyword>
<dbReference type="CDD" id="cd00060">
    <property type="entry name" value="FHA"/>
    <property type="match status" value="1"/>
</dbReference>